<evidence type="ECO:0000256" key="1">
    <source>
        <dbReference type="ARBA" id="ARBA00004651"/>
    </source>
</evidence>
<keyword evidence="7 8" id="KW-0472">Membrane</keyword>
<keyword evidence="3" id="KW-0813">Transport</keyword>
<gene>
    <name evidence="9" type="ORF">AAT16_07810</name>
    <name evidence="10" type="ORF">SAMN05216235_0809</name>
</gene>
<reference evidence="9 11" key="1">
    <citation type="journal article" date="2015" name="Int. J. Syst. Evol. Microbiol.">
        <title>Complete genome sequence of Salinicoccus halodurans H3B36, isolated from the Qaidam Basin in China.</title>
        <authorList>
            <person name="Jiang K."/>
            <person name="Xue Y."/>
            <person name="Ma Y."/>
        </authorList>
    </citation>
    <scope>NUCLEOTIDE SEQUENCE [LARGE SCALE GENOMIC DNA]</scope>
    <source>
        <strain evidence="9 11">H3B36</strain>
    </source>
</reference>
<name>A0A0F7HLI1_9STAP</name>
<dbReference type="InterPro" id="IPR000060">
    <property type="entry name" value="BCCT_transptr"/>
</dbReference>
<evidence type="ECO:0000313" key="9">
    <source>
        <dbReference type="EMBL" id="AKG74149.1"/>
    </source>
</evidence>
<accession>A0A0F7HLI1</accession>
<keyword evidence="6 8" id="KW-1133">Transmembrane helix</keyword>
<organism evidence="10 12">
    <name type="scientific">Salinicoccus halodurans</name>
    <dbReference type="NCBI Taxonomy" id="407035"/>
    <lineage>
        <taxon>Bacteria</taxon>
        <taxon>Bacillati</taxon>
        <taxon>Bacillota</taxon>
        <taxon>Bacilli</taxon>
        <taxon>Bacillales</taxon>
        <taxon>Staphylococcaceae</taxon>
        <taxon>Salinicoccus</taxon>
    </lineage>
</organism>
<dbReference type="OrthoDB" id="9775735at2"/>
<dbReference type="Proteomes" id="UP000034029">
    <property type="component" value="Chromosome"/>
</dbReference>
<evidence type="ECO:0000256" key="3">
    <source>
        <dbReference type="ARBA" id="ARBA00022448"/>
    </source>
</evidence>
<keyword evidence="4" id="KW-1003">Cell membrane</keyword>
<protein>
    <submittedName>
        <fullName evidence="9">BCCT transporter</fullName>
    </submittedName>
    <submittedName>
        <fullName evidence="10">Choline-glycine betaine transporter</fullName>
    </submittedName>
</protein>
<dbReference type="PANTHER" id="PTHR30047">
    <property type="entry name" value="HIGH-AFFINITY CHOLINE TRANSPORT PROTEIN-RELATED"/>
    <property type="match status" value="1"/>
</dbReference>
<feature type="transmembrane region" description="Helical" evidence="8">
    <location>
        <begin position="197"/>
        <end position="223"/>
    </location>
</feature>
<feature type="transmembrane region" description="Helical" evidence="8">
    <location>
        <begin position="350"/>
        <end position="375"/>
    </location>
</feature>
<comment type="similarity">
    <text evidence="2">Belongs to the BCCT transporter (TC 2.A.15) family.</text>
</comment>
<evidence type="ECO:0000313" key="12">
    <source>
        <dbReference type="Proteomes" id="UP000183090"/>
    </source>
</evidence>
<dbReference type="SUPFAM" id="SSF161070">
    <property type="entry name" value="SNF-like"/>
    <property type="match status" value="1"/>
</dbReference>
<evidence type="ECO:0000256" key="7">
    <source>
        <dbReference type="ARBA" id="ARBA00023136"/>
    </source>
</evidence>
<evidence type="ECO:0000313" key="11">
    <source>
        <dbReference type="Proteomes" id="UP000034029"/>
    </source>
</evidence>
<feature type="transmembrane region" description="Helical" evidence="8">
    <location>
        <begin position="149"/>
        <end position="168"/>
    </location>
</feature>
<feature type="transmembrane region" description="Helical" evidence="8">
    <location>
        <begin position="93"/>
        <end position="112"/>
    </location>
</feature>
<dbReference type="Proteomes" id="UP000183090">
    <property type="component" value="Unassembled WGS sequence"/>
</dbReference>
<sequence length="522" mass="56431">MNHPKEKNNSIDWSVFIISGGTLLLFVIAGILNQDLVTRLVNQLFTLSATYFGGVYQIIMLVTFIMALVLAFSKYGKIRLGKMDRPEIGNFRWISVIMCTLLAGGGVFWAAAEPLSHFMEVPPYFEGISGGTSEAVVPALASSFVDWGFLAWAVLGTLGTIVLMYAHYHRNAPLKPRSLLYPLLGDRISQKSVLGTLIDSFSIIAVAAGTIGPIGFLGLQAAYAFNQLLGLPNTFLVQAIIITVVVIIAAISALTGVYKGIQILSTYNVILSVFLVTAILIVGPALFIFDNYIESFGVYIQNFFTMSTFRSDDVWLSAWTVFFFAWFLGYAPMMGILVARISRGRTIRELVIAVAIISPVVTTFWFTVIGGTGIFQEIANPGVISSALDSNGPPAAMIATTEQLPLGFILGLLFMIATVVFVLTTTDSMALAISMAITGGGNPSGIMRVFWALLMGAVAILLLTIGEDSISSLQSFIVVTAVPVALLMVTTFWTAPKVCRDLANEQFKSTPEHTNKTLSDSE</sequence>
<feature type="transmembrane region" description="Helical" evidence="8">
    <location>
        <begin position="445"/>
        <end position="466"/>
    </location>
</feature>
<evidence type="ECO:0000313" key="10">
    <source>
        <dbReference type="EMBL" id="SFK61149.1"/>
    </source>
</evidence>
<feature type="transmembrane region" description="Helical" evidence="8">
    <location>
        <begin position="269"/>
        <end position="289"/>
    </location>
</feature>
<dbReference type="EMBL" id="CP011366">
    <property type="protein sequence ID" value="AKG74149.1"/>
    <property type="molecule type" value="Genomic_DNA"/>
</dbReference>
<reference evidence="10 12" key="3">
    <citation type="submission" date="2016-10" db="EMBL/GenBank/DDBJ databases">
        <authorList>
            <person name="Varghese N."/>
            <person name="Submissions S."/>
        </authorList>
    </citation>
    <scope>NUCLEOTIDE SEQUENCE [LARGE SCALE GENOMIC DNA]</scope>
    <source>
        <strain evidence="10 12">CGMCC 1.6501</strain>
    </source>
</reference>
<feature type="transmembrane region" description="Helical" evidence="8">
    <location>
        <begin position="404"/>
        <end position="424"/>
    </location>
</feature>
<evidence type="ECO:0000256" key="2">
    <source>
        <dbReference type="ARBA" id="ARBA00005658"/>
    </source>
</evidence>
<dbReference type="GO" id="GO:0005886">
    <property type="term" value="C:plasma membrane"/>
    <property type="evidence" value="ECO:0007669"/>
    <property type="project" value="UniProtKB-SubCell"/>
</dbReference>
<feature type="transmembrane region" description="Helical" evidence="8">
    <location>
        <begin position="314"/>
        <end position="338"/>
    </location>
</feature>
<comment type="subcellular location">
    <subcellularLocation>
        <location evidence="1">Cell membrane</location>
        <topology evidence="1">Multi-pass membrane protein</topology>
    </subcellularLocation>
</comment>
<evidence type="ECO:0000256" key="8">
    <source>
        <dbReference type="SAM" id="Phobius"/>
    </source>
</evidence>
<dbReference type="PANTHER" id="PTHR30047:SF7">
    <property type="entry name" value="HIGH-AFFINITY CHOLINE TRANSPORT PROTEIN"/>
    <property type="match status" value="1"/>
</dbReference>
<evidence type="ECO:0000256" key="4">
    <source>
        <dbReference type="ARBA" id="ARBA00022475"/>
    </source>
</evidence>
<evidence type="ECO:0000256" key="6">
    <source>
        <dbReference type="ARBA" id="ARBA00022989"/>
    </source>
</evidence>
<dbReference type="InterPro" id="IPR037272">
    <property type="entry name" value="SNS_sf"/>
</dbReference>
<dbReference type="EMBL" id="FOTB01000001">
    <property type="protein sequence ID" value="SFK61149.1"/>
    <property type="molecule type" value="Genomic_DNA"/>
</dbReference>
<evidence type="ECO:0000256" key="5">
    <source>
        <dbReference type="ARBA" id="ARBA00022692"/>
    </source>
</evidence>
<dbReference type="AlphaFoldDB" id="A0A0F7HLI1"/>
<dbReference type="KEGG" id="shv:AAT16_07810"/>
<feature type="transmembrane region" description="Helical" evidence="8">
    <location>
        <begin position="472"/>
        <end position="493"/>
    </location>
</feature>
<feature type="transmembrane region" description="Helical" evidence="8">
    <location>
        <begin position="235"/>
        <end position="257"/>
    </location>
</feature>
<keyword evidence="5 8" id="KW-0812">Transmembrane</keyword>
<dbReference type="Pfam" id="PF02028">
    <property type="entry name" value="BCCT"/>
    <property type="match status" value="1"/>
</dbReference>
<dbReference type="RefSeq" id="WP_046790333.1">
    <property type="nucleotide sequence ID" value="NZ_CP011366.1"/>
</dbReference>
<proteinExistence type="inferred from homology"/>
<feature type="transmembrane region" description="Helical" evidence="8">
    <location>
        <begin position="51"/>
        <end position="72"/>
    </location>
</feature>
<keyword evidence="11" id="KW-1185">Reference proteome</keyword>
<feature type="transmembrane region" description="Helical" evidence="8">
    <location>
        <begin position="12"/>
        <end position="31"/>
    </location>
</feature>
<reference evidence="11" key="2">
    <citation type="submission" date="2015-04" db="EMBL/GenBank/DDBJ databases">
        <title>Complete genome sequence of Salinicoccus halodurans strain H3B36, isolated from the Qaidam basin of China.</title>
        <authorList>
            <person name="Ma Y."/>
            <person name="Jiang K."/>
            <person name="Xue Y."/>
        </authorList>
    </citation>
    <scope>NUCLEOTIDE SEQUENCE [LARGE SCALE GENOMIC DNA]</scope>
    <source>
        <strain evidence="11">H3B36</strain>
    </source>
</reference>
<dbReference type="GO" id="GO:0022857">
    <property type="term" value="F:transmembrane transporter activity"/>
    <property type="evidence" value="ECO:0007669"/>
    <property type="project" value="InterPro"/>
</dbReference>